<dbReference type="PRINTS" id="PR00105">
    <property type="entry name" value="C5METTRFRASE"/>
</dbReference>
<feature type="active site" evidence="5">
    <location>
        <position position="73"/>
    </location>
</feature>
<evidence type="ECO:0000256" key="7">
    <source>
        <dbReference type="RuleBase" id="RU000417"/>
    </source>
</evidence>
<keyword evidence="1 5" id="KW-0489">Methyltransferase</keyword>
<reference evidence="8" key="1">
    <citation type="submission" date="2021-04" db="EMBL/GenBank/DDBJ databases">
        <title>Pseudonocardia sp. nov., isolated from sandy soil of mangrove forest.</title>
        <authorList>
            <person name="Zan Z."/>
            <person name="Huang R."/>
            <person name="Liu W."/>
        </authorList>
    </citation>
    <scope>NUCLEOTIDE SEQUENCE</scope>
    <source>
        <strain evidence="8">S2-4</strain>
    </source>
</reference>
<dbReference type="RefSeq" id="WP_252443359.1">
    <property type="nucleotide sequence ID" value="NZ_JAGSOV010000060.1"/>
</dbReference>
<organism evidence="8 9">
    <name type="scientific">Pseudonocardia humida</name>
    <dbReference type="NCBI Taxonomy" id="2800819"/>
    <lineage>
        <taxon>Bacteria</taxon>
        <taxon>Bacillati</taxon>
        <taxon>Actinomycetota</taxon>
        <taxon>Actinomycetes</taxon>
        <taxon>Pseudonocardiales</taxon>
        <taxon>Pseudonocardiaceae</taxon>
        <taxon>Pseudonocardia</taxon>
    </lineage>
</organism>
<dbReference type="PROSITE" id="PS51679">
    <property type="entry name" value="SAM_MT_C5"/>
    <property type="match status" value="1"/>
</dbReference>
<evidence type="ECO:0000313" key="9">
    <source>
        <dbReference type="Proteomes" id="UP001165283"/>
    </source>
</evidence>
<dbReference type="InterPro" id="IPR001525">
    <property type="entry name" value="C5_MeTfrase"/>
</dbReference>
<dbReference type="GO" id="GO:0003886">
    <property type="term" value="F:DNA (cytosine-5-)-methyltransferase activity"/>
    <property type="evidence" value="ECO:0007669"/>
    <property type="project" value="UniProtKB-EC"/>
</dbReference>
<keyword evidence="4" id="KW-0680">Restriction system</keyword>
<evidence type="ECO:0000256" key="1">
    <source>
        <dbReference type="ARBA" id="ARBA00022603"/>
    </source>
</evidence>
<dbReference type="InterPro" id="IPR018117">
    <property type="entry name" value="C5_DNA_meth_AS"/>
</dbReference>
<evidence type="ECO:0000313" key="8">
    <source>
        <dbReference type="EMBL" id="MCO1658905.1"/>
    </source>
</evidence>
<dbReference type="GO" id="GO:0032259">
    <property type="term" value="P:methylation"/>
    <property type="evidence" value="ECO:0007669"/>
    <property type="project" value="UniProtKB-KW"/>
</dbReference>
<dbReference type="InterPro" id="IPR050390">
    <property type="entry name" value="C5-Methyltransferase"/>
</dbReference>
<dbReference type="Proteomes" id="UP001165283">
    <property type="component" value="Unassembled WGS sequence"/>
</dbReference>
<keyword evidence="3 5" id="KW-0949">S-adenosyl-L-methionine</keyword>
<comment type="catalytic activity">
    <reaction evidence="7">
        <text>a 2'-deoxycytidine in DNA + S-adenosyl-L-methionine = a 5-methyl-2'-deoxycytidine in DNA + S-adenosyl-L-homocysteine + H(+)</text>
        <dbReference type="Rhea" id="RHEA:13681"/>
        <dbReference type="Rhea" id="RHEA-COMP:11369"/>
        <dbReference type="Rhea" id="RHEA-COMP:11370"/>
        <dbReference type="ChEBI" id="CHEBI:15378"/>
        <dbReference type="ChEBI" id="CHEBI:57856"/>
        <dbReference type="ChEBI" id="CHEBI:59789"/>
        <dbReference type="ChEBI" id="CHEBI:85452"/>
        <dbReference type="ChEBI" id="CHEBI:85454"/>
        <dbReference type="EC" id="2.1.1.37"/>
    </reaction>
</comment>
<dbReference type="Pfam" id="PF00145">
    <property type="entry name" value="DNA_methylase"/>
    <property type="match status" value="1"/>
</dbReference>
<evidence type="ECO:0000256" key="3">
    <source>
        <dbReference type="ARBA" id="ARBA00022691"/>
    </source>
</evidence>
<comment type="similarity">
    <text evidence="5 6">Belongs to the class I-like SAM-binding methyltransferase superfamily. C5-methyltransferase family.</text>
</comment>
<evidence type="ECO:0000256" key="6">
    <source>
        <dbReference type="RuleBase" id="RU000416"/>
    </source>
</evidence>
<dbReference type="PROSITE" id="PS00094">
    <property type="entry name" value="C5_MTASE_1"/>
    <property type="match status" value="1"/>
</dbReference>
<evidence type="ECO:0000256" key="5">
    <source>
        <dbReference type="PROSITE-ProRule" id="PRU01016"/>
    </source>
</evidence>
<keyword evidence="2 5" id="KW-0808">Transferase</keyword>
<evidence type="ECO:0000256" key="2">
    <source>
        <dbReference type="ARBA" id="ARBA00022679"/>
    </source>
</evidence>
<accession>A0ABT1A7A4</accession>
<gene>
    <name evidence="8" type="primary">dcm</name>
    <name evidence="8" type="ORF">KDL28_27930</name>
</gene>
<dbReference type="NCBIfam" id="TIGR00675">
    <property type="entry name" value="dcm"/>
    <property type="match status" value="1"/>
</dbReference>
<dbReference type="Gene3D" id="3.40.50.150">
    <property type="entry name" value="Vaccinia Virus protein VP39"/>
    <property type="match status" value="1"/>
</dbReference>
<dbReference type="EMBL" id="JAGSOV010000060">
    <property type="protein sequence ID" value="MCO1658905.1"/>
    <property type="molecule type" value="Genomic_DNA"/>
</dbReference>
<dbReference type="EC" id="2.1.1.37" evidence="7"/>
<dbReference type="InterPro" id="IPR029063">
    <property type="entry name" value="SAM-dependent_MTases_sf"/>
</dbReference>
<proteinExistence type="inferred from homology"/>
<comment type="caution">
    <text evidence="8">The sequence shown here is derived from an EMBL/GenBank/DDBJ whole genome shotgun (WGS) entry which is preliminary data.</text>
</comment>
<dbReference type="SUPFAM" id="SSF53335">
    <property type="entry name" value="S-adenosyl-L-methionine-dependent methyltransferases"/>
    <property type="match status" value="1"/>
</dbReference>
<dbReference type="PANTHER" id="PTHR10629:SF52">
    <property type="entry name" value="DNA (CYTOSINE-5)-METHYLTRANSFERASE 1"/>
    <property type="match status" value="1"/>
</dbReference>
<evidence type="ECO:0000256" key="4">
    <source>
        <dbReference type="ARBA" id="ARBA00022747"/>
    </source>
</evidence>
<name>A0ABT1A7A4_9PSEU</name>
<dbReference type="PANTHER" id="PTHR10629">
    <property type="entry name" value="CYTOSINE-SPECIFIC METHYLTRANSFERASE"/>
    <property type="match status" value="1"/>
</dbReference>
<keyword evidence="9" id="KW-1185">Reference proteome</keyword>
<sequence>MDATFTVAGLFAGIGGLELGLQRAGGHTELLCECWAPAQLVLAEQWPETELHSDVRTLAALPSVDVVTAGFPCQDLSQAGRTAGITGANSSLVSHVFRLLKQAQPRWLVLENVRNMLVLDKGRAMRYLIDELEGLGYRWAYRLVDSRSSGVPQRRQRVLLVASRTEDPRSVLMADEAGELNPATFADTAHGFYWTEGLTGVGWAKDALPTLKGGSSVGIPSPPAAWVPSLPVGRQIITPIIEDAEALQGFPRGWTAPAQVDGKRNGPRWKLVGNAVTVGVSAWLGRRLSEPGEPITTGTPFDKSRWPTAAWGGAGRAWASPLSMWPVQEPYSHLVDVLDLEQAVPLSHRATAGFVSRAERSTLRFDADFLVALKDHLRIKAAELGAA</sequence>
<protein>
    <recommendedName>
        <fullName evidence="7">Cytosine-specific methyltransferase</fullName>
        <ecNumber evidence="7">2.1.1.37</ecNumber>
    </recommendedName>
</protein>